<protein>
    <submittedName>
        <fullName evidence="1">Uncharacterized protein</fullName>
    </submittedName>
</protein>
<name>A0A1C1CB97_9EURO</name>
<evidence type="ECO:0000313" key="2">
    <source>
        <dbReference type="Proteomes" id="UP000094526"/>
    </source>
</evidence>
<gene>
    <name evidence="1" type="ORF">CLCR_01773</name>
</gene>
<comment type="caution">
    <text evidence="1">The sequence shown here is derived from an EMBL/GenBank/DDBJ whole genome shotgun (WGS) entry which is preliminary data.</text>
</comment>
<dbReference type="AlphaFoldDB" id="A0A1C1CB97"/>
<sequence length="81" mass="8973">MVVTITADTVRSDASRLDSFEELTIDPSRRLGMYFPTEPGNNGQWARTYNPGHAGGRDRVSRSPDETIGFELSFPDVGLIQ</sequence>
<keyword evidence="2" id="KW-1185">Reference proteome</keyword>
<dbReference type="Proteomes" id="UP000094526">
    <property type="component" value="Unassembled WGS sequence"/>
</dbReference>
<reference evidence="2" key="1">
    <citation type="submission" date="2015-07" db="EMBL/GenBank/DDBJ databases">
        <authorList>
            <person name="Teixeira M.M."/>
            <person name="Souza R.C."/>
            <person name="Almeida L.G."/>
            <person name="Vicente V.A."/>
            <person name="de Hoog S."/>
            <person name="Bocca A.L."/>
            <person name="de Almeida S.R."/>
            <person name="Vasconcelos A.T."/>
            <person name="Felipe M.S."/>
        </authorList>
    </citation>
    <scope>NUCLEOTIDE SEQUENCE [LARGE SCALE GENOMIC DNA]</scope>
    <source>
        <strain evidence="2">KSF</strain>
    </source>
</reference>
<evidence type="ECO:0000313" key="1">
    <source>
        <dbReference type="EMBL" id="OCT45747.1"/>
    </source>
</evidence>
<dbReference type="EMBL" id="LGRB01000019">
    <property type="protein sequence ID" value="OCT45747.1"/>
    <property type="molecule type" value="Genomic_DNA"/>
</dbReference>
<proteinExistence type="predicted"/>
<dbReference type="VEuPathDB" id="FungiDB:CLCR_01773"/>
<organism evidence="1 2">
    <name type="scientific">Cladophialophora carrionii</name>
    <dbReference type="NCBI Taxonomy" id="86049"/>
    <lineage>
        <taxon>Eukaryota</taxon>
        <taxon>Fungi</taxon>
        <taxon>Dikarya</taxon>
        <taxon>Ascomycota</taxon>
        <taxon>Pezizomycotina</taxon>
        <taxon>Eurotiomycetes</taxon>
        <taxon>Chaetothyriomycetidae</taxon>
        <taxon>Chaetothyriales</taxon>
        <taxon>Herpotrichiellaceae</taxon>
        <taxon>Cladophialophora</taxon>
    </lineage>
</organism>
<accession>A0A1C1CB97</accession>